<sequence length="578" mass="66732">MGDFERPRSLSRITVDSDAEYMDAYDHVTYSNSLELLDTIAETQITLNLFMNNKFELAEERMAELYDKSMYHSMGYTCILFIKAVMTVDKKDMEKAADACKVSCEVIDRFRQKRTISESLFGASAKGKKMTDEELHGELCYAQILLIRAILTFFHDDNFASFIKGALSIRTCYQTYKYCERLMNEPSIWVDRNRKVREQFESGTRMGLGTFSLMLSTLPSKVLRLLEVVGFSGDKGAGMRDLHHVSAMTHTLYSPLAKMILLTWHLVACFVLGTGQPDLRVCHQILPGLSIMWPNGAIMLFMKARLLLVSGDIDSAIHYFNKSIESQSVYRQFHHGCFWELLFAHSYQRRWSHSANYAKKLMEESKWSRCVYTYMLCIFFAADESCSESKRNETIAVLASKVDGYRLKIAGKSIPVEKYCGRKAKRFVATKSLIFAHYEFIYFWNGFDIISKSPRLLNPIIEDLDRVWAKKRDSCDINDEALYYFLRGVTLRHLRMFAQAEANLLKVIERESKITDFTYLPPNATYEIAMIRISEGLTNESQQLLAKARSYTKYSLENKLHFRIHSAMDNMGCRTPML</sequence>
<dbReference type="SMART" id="SM00028">
    <property type="entry name" value="TPR"/>
    <property type="match status" value="2"/>
</dbReference>
<dbReference type="Proteomes" id="UP001152747">
    <property type="component" value="Unassembled WGS sequence"/>
</dbReference>
<organism evidence="1 2">
    <name type="scientific">Caenorhabditis angaria</name>
    <dbReference type="NCBI Taxonomy" id="860376"/>
    <lineage>
        <taxon>Eukaryota</taxon>
        <taxon>Metazoa</taxon>
        <taxon>Ecdysozoa</taxon>
        <taxon>Nematoda</taxon>
        <taxon>Chromadorea</taxon>
        <taxon>Rhabditida</taxon>
        <taxon>Rhabditina</taxon>
        <taxon>Rhabditomorpha</taxon>
        <taxon>Rhabditoidea</taxon>
        <taxon>Rhabditidae</taxon>
        <taxon>Peloderinae</taxon>
        <taxon>Caenorhabditis</taxon>
    </lineage>
</organism>
<dbReference type="InterPro" id="IPR011990">
    <property type="entry name" value="TPR-like_helical_dom_sf"/>
</dbReference>
<accession>A0A9P1MX24</accession>
<dbReference type="Pfam" id="PF10300">
    <property type="entry name" value="Iml2-TPR_39"/>
    <property type="match status" value="1"/>
</dbReference>
<dbReference type="InterPro" id="IPR019734">
    <property type="entry name" value="TPR_rpt"/>
</dbReference>
<evidence type="ECO:0008006" key="3">
    <source>
        <dbReference type="Google" id="ProtNLM"/>
    </source>
</evidence>
<protein>
    <recommendedName>
        <fullName evidence="3">Tetratricopeptide repeat protein 39B</fullName>
    </recommendedName>
</protein>
<comment type="caution">
    <text evidence="1">The sequence shown here is derived from an EMBL/GenBank/DDBJ whole genome shotgun (WGS) entry which is preliminary data.</text>
</comment>
<dbReference type="PANTHER" id="PTHR31859">
    <property type="entry name" value="TETRATRICOPEPTIDE REPEAT PROTEIN 39 FAMILY MEMBER"/>
    <property type="match status" value="1"/>
</dbReference>
<reference evidence="1" key="1">
    <citation type="submission" date="2022-11" db="EMBL/GenBank/DDBJ databases">
        <authorList>
            <person name="Kikuchi T."/>
        </authorList>
    </citation>
    <scope>NUCLEOTIDE SEQUENCE</scope>
    <source>
        <strain evidence="1">PS1010</strain>
    </source>
</reference>
<dbReference type="SUPFAM" id="SSF81901">
    <property type="entry name" value="HCP-like"/>
    <property type="match status" value="1"/>
</dbReference>
<evidence type="ECO:0000313" key="1">
    <source>
        <dbReference type="EMBL" id="CAI5442073.1"/>
    </source>
</evidence>
<name>A0A9P1MX24_9PELO</name>
<proteinExistence type="predicted"/>
<gene>
    <name evidence="1" type="ORF">CAMP_LOCUS4710</name>
</gene>
<dbReference type="SUPFAM" id="SSF48452">
    <property type="entry name" value="TPR-like"/>
    <property type="match status" value="1"/>
</dbReference>
<evidence type="ECO:0000313" key="2">
    <source>
        <dbReference type="Proteomes" id="UP001152747"/>
    </source>
</evidence>
<dbReference type="OrthoDB" id="43460at2759"/>
<keyword evidence="2" id="KW-1185">Reference proteome</keyword>
<dbReference type="EMBL" id="CANHGI010000002">
    <property type="protein sequence ID" value="CAI5442073.1"/>
    <property type="molecule type" value="Genomic_DNA"/>
</dbReference>
<dbReference type="AlphaFoldDB" id="A0A9P1MX24"/>
<dbReference type="PANTHER" id="PTHR31859:SF9">
    <property type="entry name" value="TETRATRICOPEPTIDE REPEAT PROTEIN 39B"/>
    <property type="match status" value="1"/>
</dbReference>
<dbReference type="InterPro" id="IPR019412">
    <property type="entry name" value="IML2/TPR_39"/>
</dbReference>